<proteinExistence type="predicted"/>
<dbReference type="AlphaFoldDB" id="A0A8B8A6X2"/>
<dbReference type="RefSeq" id="XP_022286403.1">
    <property type="nucleotide sequence ID" value="XM_022430695.1"/>
</dbReference>
<protein>
    <submittedName>
        <fullName evidence="3">Uncharacterized protein LOC111099417</fullName>
    </submittedName>
</protein>
<dbReference type="Proteomes" id="UP000694844">
    <property type="component" value="Chromosome 6"/>
</dbReference>
<organism evidence="2 3">
    <name type="scientific">Crassostrea virginica</name>
    <name type="common">Eastern oyster</name>
    <dbReference type="NCBI Taxonomy" id="6565"/>
    <lineage>
        <taxon>Eukaryota</taxon>
        <taxon>Metazoa</taxon>
        <taxon>Spiralia</taxon>
        <taxon>Lophotrochozoa</taxon>
        <taxon>Mollusca</taxon>
        <taxon>Bivalvia</taxon>
        <taxon>Autobranchia</taxon>
        <taxon>Pteriomorphia</taxon>
        <taxon>Ostreida</taxon>
        <taxon>Ostreoidea</taxon>
        <taxon>Ostreidae</taxon>
        <taxon>Crassostrea</taxon>
    </lineage>
</organism>
<gene>
    <name evidence="3" type="primary">LOC111099417</name>
</gene>
<dbReference type="GeneID" id="111099417"/>
<accession>A0A8B8A6X2</accession>
<evidence type="ECO:0000256" key="1">
    <source>
        <dbReference type="SAM" id="MobiDB-lite"/>
    </source>
</evidence>
<name>A0A8B8A6X2_CRAVI</name>
<feature type="region of interest" description="Disordered" evidence="1">
    <location>
        <begin position="1"/>
        <end position="50"/>
    </location>
</feature>
<sequence>MADPLSDASTSCDFASPPHRSRKKRGGCFSKNDDIKKKKQSSRSSDTDYSWESKAHKKRTHVSSWTKERAETYGLFYENKASDFSEFYDLFGYCKGRSRYGFIYPLEGEEKKMLDSLVEQTDKMIEEHGVEMETGSEWAVAADWPFVWTKCCDAVKVLDLNETCRPAVYSGNHIRCYAALVNFYMALKDYVQEEIRRSNSCEPSDVPEGTYTELCAKFFEIFLLMSRRGEFRKSVMMIKDIPTSSIPDLRMTLSTSSPPSLFVVEVVEIKKSALASCVPFNIHQALDNRVLGQHAGELLLDFQFSVFRDLQAVFGIICMQTTLIFTCLKITMKHYQYIHEFGEDVVIKGMEVDDTTDLIKSKSDDEDEKEKVYVKTCHEKKSLPSTDPNLKKNVRKSGTIFYTKPYNYLISKDRKDIMEFLFWMGINCKRITVSSA</sequence>
<keyword evidence="2" id="KW-1185">Reference proteome</keyword>
<dbReference type="OrthoDB" id="6157060at2759"/>
<reference evidence="3" key="1">
    <citation type="submission" date="2025-08" db="UniProtKB">
        <authorList>
            <consortium name="RefSeq"/>
        </authorList>
    </citation>
    <scope>IDENTIFICATION</scope>
    <source>
        <tissue evidence="3">Whole sample</tissue>
    </source>
</reference>
<dbReference type="KEGG" id="cvn:111099417"/>
<evidence type="ECO:0000313" key="2">
    <source>
        <dbReference type="Proteomes" id="UP000694844"/>
    </source>
</evidence>
<evidence type="ECO:0000313" key="3">
    <source>
        <dbReference type="RefSeq" id="XP_022286403.1"/>
    </source>
</evidence>